<dbReference type="SUPFAM" id="SSF46785">
    <property type="entry name" value="Winged helix' DNA-binding domain"/>
    <property type="match status" value="1"/>
</dbReference>
<keyword evidence="2" id="KW-0805">Transcription regulation</keyword>
<dbReference type="Pfam" id="PF00392">
    <property type="entry name" value="GntR"/>
    <property type="match status" value="1"/>
</dbReference>
<dbReference type="Gene3D" id="3.40.1410.10">
    <property type="entry name" value="Chorismate lyase-like"/>
    <property type="match status" value="1"/>
</dbReference>
<dbReference type="PROSITE" id="PS50949">
    <property type="entry name" value="HTH_GNTR"/>
    <property type="match status" value="1"/>
</dbReference>
<dbReference type="RefSeq" id="WP_093050219.1">
    <property type="nucleotide sequence ID" value="NZ_FOGT01000005.1"/>
</dbReference>
<accession>A0A1H9TEI1</accession>
<protein>
    <submittedName>
        <fullName evidence="6">GntR family transcriptional regulator</fullName>
    </submittedName>
</protein>
<dbReference type="InterPro" id="IPR028978">
    <property type="entry name" value="Chorismate_lyase_/UTRA_dom_sf"/>
</dbReference>
<evidence type="ECO:0000313" key="7">
    <source>
        <dbReference type="Proteomes" id="UP000198571"/>
    </source>
</evidence>
<dbReference type="InterPro" id="IPR011663">
    <property type="entry name" value="UTRA"/>
</dbReference>
<evidence type="ECO:0000259" key="5">
    <source>
        <dbReference type="PROSITE" id="PS50949"/>
    </source>
</evidence>
<dbReference type="InterPro" id="IPR036390">
    <property type="entry name" value="WH_DNA-bd_sf"/>
</dbReference>
<dbReference type="EMBL" id="FOGT01000005">
    <property type="protein sequence ID" value="SER95518.1"/>
    <property type="molecule type" value="Genomic_DNA"/>
</dbReference>
<name>A0A1H9TEI1_9BACI</name>
<dbReference type="SMART" id="SM00345">
    <property type="entry name" value="HTH_GNTR"/>
    <property type="match status" value="1"/>
</dbReference>
<reference evidence="7" key="1">
    <citation type="submission" date="2016-10" db="EMBL/GenBank/DDBJ databases">
        <authorList>
            <person name="Varghese N."/>
            <person name="Submissions S."/>
        </authorList>
    </citation>
    <scope>NUCLEOTIDE SEQUENCE [LARGE SCALE GENOMIC DNA]</scope>
    <source>
        <strain evidence="7">S9</strain>
    </source>
</reference>
<evidence type="ECO:0000256" key="4">
    <source>
        <dbReference type="ARBA" id="ARBA00023163"/>
    </source>
</evidence>
<dbReference type="InterPro" id="IPR036388">
    <property type="entry name" value="WH-like_DNA-bd_sf"/>
</dbReference>
<sequence length="240" mass="27478">MINKNSPIPIYYQLEEKIKNQIDQGDLKPGDMLPSEREYANTYAISRMTVRQAITKLVNDGYVYRKKGTGTFVSEKKIEQPLQGLTSFTEDMKARGMTPGNRLVHFKVVPATSSVANYLKIQENDPVYEIQRVRLADNVPMALETSYLPEKLVPGVTKEIMQSSLYEYIEAALGKKIKEATQIIESSTANQNEVELLQVRKSSPILLIERHTYLEDGTPVEFVKSAYRADRYRFMINMKR</sequence>
<dbReference type="PANTHER" id="PTHR44846">
    <property type="entry name" value="MANNOSYL-D-GLYCERATE TRANSPORT/METABOLISM SYSTEM REPRESSOR MNGR-RELATED"/>
    <property type="match status" value="1"/>
</dbReference>
<keyword evidence="4" id="KW-0804">Transcription</keyword>
<dbReference type="PRINTS" id="PR00035">
    <property type="entry name" value="HTHGNTR"/>
</dbReference>
<dbReference type="FunFam" id="1.10.10.10:FF:000079">
    <property type="entry name" value="GntR family transcriptional regulator"/>
    <property type="match status" value="1"/>
</dbReference>
<dbReference type="GO" id="GO:0045892">
    <property type="term" value="P:negative regulation of DNA-templated transcription"/>
    <property type="evidence" value="ECO:0007669"/>
    <property type="project" value="TreeGrafter"/>
</dbReference>
<feature type="domain" description="HTH gntR-type" evidence="5">
    <location>
        <begin position="8"/>
        <end position="76"/>
    </location>
</feature>
<dbReference type="SUPFAM" id="SSF64288">
    <property type="entry name" value="Chorismate lyase-like"/>
    <property type="match status" value="1"/>
</dbReference>
<dbReference type="AlphaFoldDB" id="A0A1H9TEI1"/>
<evidence type="ECO:0000256" key="3">
    <source>
        <dbReference type="ARBA" id="ARBA00023125"/>
    </source>
</evidence>
<proteinExistence type="predicted"/>
<dbReference type="GO" id="GO:0003677">
    <property type="term" value="F:DNA binding"/>
    <property type="evidence" value="ECO:0007669"/>
    <property type="project" value="UniProtKB-KW"/>
</dbReference>
<dbReference type="STRING" id="1601833.SAMN05518684_105288"/>
<dbReference type="PANTHER" id="PTHR44846:SF1">
    <property type="entry name" value="MANNOSYL-D-GLYCERATE TRANSPORT_METABOLISM SYSTEM REPRESSOR MNGR-RELATED"/>
    <property type="match status" value="1"/>
</dbReference>
<dbReference type="CDD" id="cd07377">
    <property type="entry name" value="WHTH_GntR"/>
    <property type="match status" value="1"/>
</dbReference>
<keyword evidence="3" id="KW-0238">DNA-binding</keyword>
<evidence type="ECO:0000256" key="1">
    <source>
        <dbReference type="ARBA" id="ARBA00022491"/>
    </source>
</evidence>
<dbReference type="OrthoDB" id="9815017at2"/>
<organism evidence="6 7">
    <name type="scientific">Salipaludibacillus aurantiacus</name>
    <dbReference type="NCBI Taxonomy" id="1601833"/>
    <lineage>
        <taxon>Bacteria</taxon>
        <taxon>Bacillati</taxon>
        <taxon>Bacillota</taxon>
        <taxon>Bacilli</taxon>
        <taxon>Bacillales</taxon>
        <taxon>Bacillaceae</taxon>
    </lineage>
</organism>
<dbReference type="SMART" id="SM00866">
    <property type="entry name" value="UTRA"/>
    <property type="match status" value="1"/>
</dbReference>
<keyword evidence="7" id="KW-1185">Reference proteome</keyword>
<evidence type="ECO:0000256" key="2">
    <source>
        <dbReference type="ARBA" id="ARBA00023015"/>
    </source>
</evidence>
<dbReference type="Proteomes" id="UP000198571">
    <property type="component" value="Unassembled WGS sequence"/>
</dbReference>
<evidence type="ECO:0000313" key="6">
    <source>
        <dbReference type="EMBL" id="SER95518.1"/>
    </source>
</evidence>
<dbReference type="InterPro" id="IPR000524">
    <property type="entry name" value="Tscrpt_reg_HTH_GntR"/>
</dbReference>
<dbReference type="GO" id="GO:0003700">
    <property type="term" value="F:DNA-binding transcription factor activity"/>
    <property type="evidence" value="ECO:0007669"/>
    <property type="project" value="InterPro"/>
</dbReference>
<dbReference type="FunFam" id="3.40.1410.10:FF:000008">
    <property type="entry name" value="Transcriptional regulator, GntR family"/>
    <property type="match status" value="1"/>
</dbReference>
<gene>
    <name evidence="6" type="ORF">SAMN05518684_105288</name>
</gene>
<keyword evidence="1" id="KW-0678">Repressor</keyword>
<dbReference type="Gene3D" id="1.10.10.10">
    <property type="entry name" value="Winged helix-like DNA-binding domain superfamily/Winged helix DNA-binding domain"/>
    <property type="match status" value="1"/>
</dbReference>
<dbReference type="InterPro" id="IPR050679">
    <property type="entry name" value="Bact_HTH_transcr_reg"/>
</dbReference>
<dbReference type="Pfam" id="PF07702">
    <property type="entry name" value="UTRA"/>
    <property type="match status" value="1"/>
</dbReference>